<dbReference type="Proteomes" id="UP001437460">
    <property type="component" value="Unassembled WGS sequence"/>
</dbReference>
<feature type="transmembrane region" description="Helical" evidence="7">
    <location>
        <begin position="187"/>
        <end position="204"/>
    </location>
</feature>
<keyword evidence="5 7" id="KW-0472">Membrane</keyword>
<name>A0ABV1HHI0_9FIRM</name>
<keyword evidence="11" id="KW-1185">Reference proteome</keyword>
<evidence type="ECO:0000256" key="7">
    <source>
        <dbReference type="SAM" id="Phobius"/>
    </source>
</evidence>
<feature type="transmembrane region" description="Helical" evidence="7">
    <location>
        <begin position="107"/>
        <end position="128"/>
    </location>
</feature>
<feature type="compositionally biased region" description="Basic and acidic residues" evidence="6">
    <location>
        <begin position="441"/>
        <end position="454"/>
    </location>
</feature>
<comment type="subcellular location">
    <subcellularLocation>
        <location evidence="1">Cell membrane</location>
        <topology evidence="1">Multi-pass membrane protein</topology>
    </subcellularLocation>
</comment>
<protein>
    <submittedName>
        <fullName evidence="10">ComEC/Rec2 family competence protein</fullName>
    </submittedName>
</protein>
<dbReference type="PANTHER" id="PTHR30619:SF1">
    <property type="entry name" value="RECOMBINATION PROTEIN 2"/>
    <property type="match status" value="1"/>
</dbReference>
<feature type="transmembrane region" description="Helical" evidence="7">
    <location>
        <begin position="148"/>
        <end position="166"/>
    </location>
</feature>
<dbReference type="InterPro" id="IPR001279">
    <property type="entry name" value="Metallo-B-lactamas"/>
</dbReference>
<evidence type="ECO:0000256" key="3">
    <source>
        <dbReference type="ARBA" id="ARBA00022692"/>
    </source>
</evidence>
<gene>
    <name evidence="10" type="ORF">WMO41_00005</name>
</gene>
<dbReference type="InterPro" id="IPR004477">
    <property type="entry name" value="ComEC_N"/>
</dbReference>
<dbReference type="PANTHER" id="PTHR30619">
    <property type="entry name" value="DNA INTERNALIZATION/COMPETENCE PROTEIN COMEC/REC2"/>
    <property type="match status" value="1"/>
</dbReference>
<dbReference type="SUPFAM" id="SSF56281">
    <property type="entry name" value="Metallo-hydrolase/oxidoreductase"/>
    <property type="match status" value="1"/>
</dbReference>
<feature type="region of interest" description="Disordered" evidence="6">
    <location>
        <begin position="431"/>
        <end position="454"/>
    </location>
</feature>
<evidence type="ECO:0000256" key="4">
    <source>
        <dbReference type="ARBA" id="ARBA00022989"/>
    </source>
</evidence>
<dbReference type="EMBL" id="JBBMFJ010000001">
    <property type="protein sequence ID" value="MEQ2561571.1"/>
    <property type="molecule type" value="Genomic_DNA"/>
</dbReference>
<dbReference type="InterPro" id="IPR036866">
    <property type="entry name" value="RibonucZ/Hydroxyglut_hydro"/>
</dbReference>
<organism evidence="10 11">
    <name type="scientific">Ventrimonas faecis</name>
    <dbReference type="NCBI Taxonomy" id="3133170"/>
    <lineage>
        <taxon>Bacteria</taxon>
        <taxon>Bacillati</taxon>
        <taxon>Bacillota</taxon>
        <taxon>Clostridia</taxon>
        <taxon>Lachnospirales</taxon>
        <taxon>Lachnospiraceae</taxon>
        <taxon>Ventrimonas</taxon>
    </lineage>
</organism>
<dbReference type="InterPro" id="IPR052159">
    <property type="entry name" value="Competence_DNA_uptake"/>
</dbReference>
<evidence type="ECO:0000259" key="9">
    <source>
        <dbReference type="Pfam" id="PF03772"/>
    </source>
</evidence>
<evidence type="ECO:0000259" key="8">
    <source>
        <dbReference type="Pfam" id="PF00753"/>
    </source>
</evidence>
<proteinExistence type="predicted"/>
<evidence type="ECO:0000256" key="2">
    <source>
        <dbReference type="ARBA" id="ARBA00022475"/>
    </source>
</evidence>
<comment type="caution">
    <text evidence="10">The sequence shown here is derived from an EMBL/GenBank/DDBJ whole genome shotgun (WGS) entry which is preliminary data.</text>
</comment>
<accession>A0ABV1HHI0</accession>
<keyword evidence="2" id="KW-1003">Cell membrane</keyword>
<evidence type="ECO:0000256" key="6">
    <source>
        <dbReference type="SAM" id="MobiDB-lite"/>
    </source>
</evidence>
<dbReference type="Gene3D" id="3.60.15.10">
    <property type="entry name" value="Ribonuclease Z/Hydroxyacylglutathione hydrolase-like"/>
    <property type="match status" value="1"/>
</dbReference>
<feature type="domain" description="Metallo-beta-lactamase" evidence="8">
    <location>
        <begin position="221"/>
        <end position="285"/>
    </location>
</feature>
<evidence type="ECO:0000313" key="10">
    <source>
        <dbReference type="EMBL" id="MEQ2561571.1"/>
    </source>
</evidence>
<evidence type="ECO:0000256" key="1">
    <source>
        <dbReference type="ARBA" id="ARBA00004651"/>
    </source>
</evidence>
<dbReference type="Pfam" id="PF03772">
    <property type="entry name" value="Competence"/>
    <property type="match status" value="1"/>
</dbReference>
<feature type="transmembrane region" description="Helical" evidence="7">
    <location>
        <begin position="76"/>
        <end position="95"/>
    </location>
</feature>
<reference evidence="10 11" key="1">
    <citation type="submission" date="2024-03" db="EMBL/GenBank/DDBJ databases">
        <title>Human intestinal bacterial collection.</title>
        <authorList>
            <person name="Pauvert C."/>
            <person name="Hitch T.C.A."/>
            <person name="Clavel T."/>
        </authorList>
    </citation>
    <scope>NUCLEOTIDE SEQUENCE [LARGE SCALE GENOMIC DNA]</scope>
    <source>
        <strain evidence="10 11">CLA-AP-H27</strain>
    </source>
</reference>
<evidence type="ECO:0000256" key="5">
    <source>
        <dbReference type="ARBA" id="ARBA00023136"/>
    </source>
</evidence>
<dbReference type="RefSeq" id="WP_349228227.1">
    <property type="nucleotide sequence ID" value="NZ_JBBMFJ010000001.1"/>
</dbReference>
<dbReference type="CDD" id="cd07731">
    <property type="entry name" value="ComA-like_MBL-fold"/>
    <property type="match status" value="1"/>
</dbReference>
<dbReference type="InterPro" id="IPR035681">
    <property type="entry name" value="ComA-like_MBL"/>
</dbReference>
<dbReference type="Pfam" id="PF00753">
    <property type="entry name" value="Lactamase_B"/>
    <property type="match status" value="1"/>
</dbReference>
<feature type="domain" description="ComEC/Rec2-related protein" evidence="9">
    <location>
        <begin position="4"/>
        <end position="166"/>
    </location>
</feature>
<keyword evidence="3 7" id="KW-0812">Transmembrane</keyword>
<sequence length="545" mass="59818">MRRGVQLSFAAIGGIGLAKELEEWGAVWAEKGAESETTLLFGAGGEGAQAWEQTLRLTLCMQLVSLPVVLWHFFSYPLYGIFLNLLVVPLTGIIVGSGAGSLLASLFAIRAGTFLTGGGRAVLAWYEICCRWFLRLPGSSLLRGRPELWQIVVYYMALGVLIYVLFKRDRQPKARMAGLKISRILRGKREVVLVCFLLASLFSLRPPAVRGLEVTILDTGQGDGICIRTRNQVILVDGGSTDQKELGQYRLEPFFQSKGIRQIDLAIVTHGDWDHISGLSWLLEQASEEESGTASGRIRVKALAMPEAGKGEEVYERLEQLCEKQGGQVVWIARGDVVKQNASDSPAGSTGVQAIWERLGRRTGGAGENLLRLQCLYPESVSGHSTPVSGTDRNEHSLVFRLDYGEFHMLLTGDMSADGEADLVRLESGTEGKVPIGTDSTDVRESGMKEEKAGRPEAGDIWILKVAHHGSGYSSSETFLAWLNPDYAVISCGKKNRYGHPHPDTLERLSECESQILQTKESGAIIWQTDGHRITWTGWKTAREG</sequence>
<keyword evidence="4 7" id="KW-1133">Transmembrane helix</keyword>
<evidence type="ECO:0000313" key="11">
    <source>
        <dbReference type="Proteomes" id="UP001437460"/>
    </source>
</evidence>